<feature type="binding site" evidence="6">
    <location>
        <position position="155"/>
    </location>
    <ligand>
        <name>ATP</name>
        <dbReference type="ChEBI" id="CHEBI:30616"/>
    </ligand>
</feature>
<evidence type="ECO:0000259" key="8">
    <source>
        <dbReference type="PROSITE" id="PS50975"/>
    </source>
</evidence>
<keyword evidence="2 6" id="KW-0658">Purine biosynthesis</keyword>
<evidence type="ECO:0000256" key="5">
    <source>
        <dbReference type="ARBA" id="ARBA00023239"/>
    </source>
</evidence>
<dbReference type="SUPFAM" id="SSF52440">
    <property type="entry name" value="PreATP-grasp domain"/>
    <property type="match status" value="1"/>
</dbReference>
<evidence type="ECO:0000256" key="2">
    <source>
        <dbReference type="ARBA" id="ARBA00022755"/>
    </source>
</evidence>
<feature type="binding site" evidence="6">
    <location>
        <begin position="186"/>
        <end position="189"/>
    </location>
    <ligand>
        <name>ATP</name>
        <dbReference type="ChEBI" id="CHEBI:30616"/>
    </ligand>
</feature>
<dbReference type="InterPro" id="IPR005875">
    <property type="entry name" value="PurK"/>
</dbReference>
<name>A0A1M6LT84_9FLAO</name>
<feature type="binding site" evidence="6">
    <location>
        <position position="113"/>
    </location>
    <ligand>
        <name>ATP</name>
        <dbReference type="ChEBI" id="CHEBI:30616"/>
    </ligand>
</feature>
<comment type="pathway">
    <text evidence="6 7">Purine metabolism; IMP biosynthesis via de novo pathway; 5-amino-1-(5-phospho-D-ribosyl)imidazole-4-carboxylate from 5-amino-1-(5-phospho-D-ribosyl)imidazole (N5-CAIR route): step 1/2.</text>
</comment>
<evidence type="ECO:0000313" key="10">
    <source>
        <dbReference type="Proteomes" id="UP000184543"/>
    </source>
</evidence>
<dbReference type="HAMAP" id="MF_01928">
    <property type="entry name" value="PurK"/>
    <property type="match status" value="1"/>
</dbReference>
<comment type="subunit">
    <text evidence="6 7">Homodimer.</text>
</comment>
<dbReference type="InterPro" id="IPR013815">
    <property type="entry name" value="ATP_grasp_subdomain_1"/>
</dbReference>
<dbReference type="GO" id="GO:0005524">
    <property type="term" value="F:ATP binding"/>
    <property type="evidence" value="ECO:0007669"/>
    <property type="project" value="UniProtKB-UniRule"/>
</dbReference>
<accession>A0A1M6LT84</accession>
<organism evidence="9 10">
    <name type="scientific">Pseudozobellia thermophila</name>
    <dbReference type="NCBI Taxonomy" id="192903"/>
    <lineage>
        <taxon>Bacteria</taxon>
        <taxon>Pseudomonadati</taxon>
        <taxon>Bacteroidota</taxon>
        <taxon>Flavobacteriia</taxon>
        <taxon>Flavobacteriales</taxon>
        <taxon>Flavobacteriaceae</taxon>
        <taxon>Pseudozobellia</taxon>
    </lineage>
</organism>
<keyword evidence="1 6" id="KW-0547">Nucleotide-binding</keyword>
<dbReference type="UniPathway" id="UPA00074">
    <property type="reaction ID" value="UER00942"/>
</dbReference>
<keyword evidence="10" id="KW-1185">Reference proteome</keyword>
<keyword evidence="6 7" id="KW-0436">Ligase</keyword>
<dbReference type="Proteomes" id="UP000184543">
    <property type="component" value="Unassembled WGS sequence"/>
</dbReference>
<dbReference type="PANTHER" id="PTHR11609">
    <property type="entry name" value="PURINE BIOSYNTHESIS PROTEIN 6/7, PUR6/7"/>
    <property type="match status" value="1"/>
</dbReference>
<proteinExistence type="inferred from homology"/>
<comment type="similarity">
    <text evidence="6 7">Belongs to the PurK/PurT family.</text>
</comment>
<dbReference type="EC" id="6.3.4.18" evidence="6 7"/>
<evidence type="ECO:0000256" key="6">
    <source>
        <dbReference type="HAMAP-Rule" id="MF_01928"/>
    </source>
</evidence>
<keyword evidence="4 6" id="KW-0067">ATP-binding</keyword>
<dbReference type="SUPFAM" id="SSF56059">
    <property type="entry name" value="Glutathione synthetase ATP-binding domain-like"/>
    <property type="match status" value="1"/>
</dbReference>
<comment type="catalytic activity">
    <reaction evidence="6 7">
        <text>5-amino-1-(5-phospho-beta-D-ribosyl)imidazole + hydrogencarbonate + ATP = 5-carboxyamino-1-(5-phospho-D-ribosyl)imidazole + ADP + phosphate + 2 H(+)</text>
        <dbReference type="Rhea" id="RHEA:19317"/>
        <dbReference type="ChEBI" id="CHEBI:15378"/>
        <dbReference type="ChEBI" id="CHEBI:17544"/>
        <dbReference type="ChEBI" id="CHEBI:30616"/>
        <dbReference type="ChEBI" id="CHEBI:43474"/>
        <dbReference type="ChEBI" id="CHEBI:58730"/>
        <dbReference type="ChEBI" id="CHEBI:137981"/>
        <dbReference type="ChEBI" id="CHEBI:456216"/>
        <dbReference type="EC" id="6.3.4.18"/>
    </reaction>
</comment>
<dbReference type="InterPro" id="IPR011054">
    <property type="entry name" value="Rudment_hybrid_motif"/>
</dbReference>
<dbReference type="PANTHER" id="PTHR11609:SF5">
    <property type="entry name" value="PHOSPHORIBOSYLAMINOIMIDAZOLE CARBOXYLASE"/>
    <property type="match status" value="1"/>
</dbReference>
<dbReference type="OrthoDB" id="9804625at2"/>
<dbReference type="NCBIfam" id="TIGR01161">
    <property type="entry name" value="purK"/>
    <property type="match status" value="1"/>
</dbReference>
<dbReference type="GO" id="GO:0005829">
    <property type="term" value="C:cytosol"/>
    <property type="evidence" value="ECO:0007669"/>
    <property type="project" value="TreeGrafter"/>
</dbReference>
<dbReference type="InterPro" id="IPR040686">
    <property type="entry name" value="PurK_C"/>
</dbReference>
<sequence>MSAKYEKNYFSSDFTLGILGGGQLGKMLLYETRKFDIRTKVLDASDEAPCKIACDQFVLGSLMDYDTVIDFGQDVDVLTIEIENVNLDALEQLEENGKTVYPPTRALRTIQNKAKQKLFYVDNGIPTAPFSRFAYKSEINDSIANGALEFPFIWKAAQFGYDGQGVKVVRKLEDLEALPTGECIAEKMIDFKNELAVIVCRNPNGEVRTYPVVEMEFHPEANQVEYVICPARIDDKVARKAQEIALKVSEKIGHIGLLAVELFQTQDDEILVNEVAPRPHNSGHYSIEASYTNQFEQHIRAILNLPLGNTQSKVAGIMVNLVGAENHTGEVLYEHMEEILALDGVTPHIYGKKQTRPFRKMGHVTIVNQDLAKAREIAQQVKETIKVISKQDG</sequence>
<evidence type="ECO:0000256" key="3">
    <source>
        <dbReference type="ARBA" id="ARBA00022793"/>
    </source>
</evidence>
<evidence type="ECO:0000256" key="7">
    <source>
        <dbReference type="RuleBase" id="RU361200"/>
    </source>
</evidence>
<dbReference type="RefSeq" id="WP_072994976.1">
    <property type="nucleotide sequence ID" value="NZ_FQYU01000008.1"/>
</dbReference>
<dbReference type="SUPFAM" id="SSF51246">
    <property type="entry name" value="Rudiment single hybrid motif"/>
    <property type="match status" value="1"/>
</dbReference>
<comment type="function">
    <text evidence="6">Catalyzes the ATP-dependent conversion of 5-aminoimidazole ribonucleotide (AIR) and HCO(3)(-) to N5-carboxyaminoimidazole ribonucleotide (N5-CAIR).</text>
</comment>
<dbReference type="GO" id="GO:0046872">
    <property type="term" value="F:metal ion binding"/>
    <property type="evidence" value="ECO:0007669"/>
    <property type="project" value="InterPro"/>
</dbReference>
<dbReference type="GO" id="GO:0006189">
    <property type="term" value="P:'de novo' IMP biosynthetic process"/>
    <property type="evidence" value="ECO:0007669"/>
    <property type="project" value="UniProtKB-UniRule"/>
</dbReference>
<evidence type="ECO:0000256" key="1">
    <source>
        <dbReference type="ARBA" id="ARBA00022741"/>
    </source>
</evidence>
<keyword evidence="5" id="KW-0456">Lyase</keyword>
<feature type="binding site" evidence="6">
    <location>
        <position position="194"/>
    </location>
    <ligand>
        <name>ATP</name>
        <dbReference type="ChEBI" id="CHEBI:30616"/>
    </ligand>
</feature>
<dbReference type="EMBL" id="FQYU01000008">
    <property type="protein sequence ID" value="SHJ74427.1"/>
    <property type="molecule type" value="Genomic_DNA"/>
</dbReference>
<dbReference type="GO" id="GO:0004638">
    <property type="term" value="F:phosphoribosylaminoimidazole carboxylase activity"/>
    <property type="evidence" value="ECO:0007669"/>
    <property type="project" value="InterPro"/>
</dbReference>
<dbReference type="Pfam" id="PF22660">
    <property type="entry name" value="RS_preATP-grasp-like"/>
    <property type="match status" value="1"/>
</dbReference>
<feature type="binding site" evidence="6">
    <location>
        <begin position="273"/>
        <end position="274"/>
    </location>
    <ligand>
        <name>ATP</name>
        <dbReference type="ChEBI" id="CHEBI:30616"/>
    </ligand>
</feature>
<dbReference type="GO" id="GO:0034028">
    <property type="term" value="F:5-(carboxyamino)imidazole ribonucleotide synthase activity"/>
    <property type="evidence" value="ECO:0007669"/>
    <property type="project" value="UniProtKB-UniRule"/>
</dbReference>
<dbReference type="Pfam" id="PF02222">
    <property type="entry name" value="ATP-grasp"/>
    <property type="match status" value="1"/>
</dbReference>
<comment type="function">
    <text evidence="7">Catalyzes the ATP-dependent conversion of 5-aminoimidazole ribonucleotide (AIR) and HCO(3)- to N5-carboxyaminoimidazole ribonucleotide (N5-CAIR).</text>
</comment>
<dbReference type="STRING" id="192903.SAMN04488513_10843"/>
<dbReference type="Pfam" id="PF17769">
    <property type="entry name" value="PurK_C"/>
    <property type="match status" value="1"/>
</dbReference>
<feature type="domain" description="ATP-grasp" evidence="8">
    <location>
        <begin position="117"/>
        <end position="303"/>
    </location>
</feature>
<keyword evidence="3" id="KW-0210">Decarboxylase</keyword>
<dbReference type="FunFam" id="3.30.470.20:FF:000037">
    <property type="entry name" value="Phosphoribosylaminoimidazole carboxylase, chloroplastic"/>
    <property type="match status" value="1"/>
</dbReference>
<comment type="caution">
    <text evidence="6">Lacks conserved residue(s) required for the propagation of feature annotation.</text>
</comment>
<dbReference type="InterPro" id="IPR054350">
    <property type="entry name" value="PurT/PurK_preATP-grasp"/>
</dbReference>
<dbReference type="AlphaFoldDB" id="A0A1M6LT84"/>
<dbReference type="NCBIfam" id="NF004679">
    <property type="entry name" value="PRK06019.1-5"/>
    <property type="match status" value="1"/>
</dbReference>
<dbReference type="Gene3D" id="3.30.470.20">
    <property type="entry name" value="ATP-grasp fold, B domain"/>
    <property type="match status" value="1"/>
</dbReference>
<dbReference type="InterPro" id="IPR011761">
    <property type="entry name" value="ATP-grasp"/>
</dbReference>
<dbReference type="PROSITE" id="PS50975">
    <property type="entry name" value="ATP_GRASP"/>
    <property type="match status" value="1"/>
</dbReference>
<dbReference type="Gene3D" id="3.30.1490.20">
    <property type="entry name" value="ATP-grasp fold, A domain"/>
    <property type="match status" value="1"/>
</dbReference>
<dbReference type="Gene3D" id="3.40.50.20">
    <property type="match status" value="1"/>
</dbReference>
<gene>
    <name evidence="6 7" type="primary">purK</name>
    <name evidence="9" type="ORF">SAMN04488513_10843</name>
</gene>
<dbReference type="InterPro" id="IPR003135">
    <property type="entry name" value="ATP-grasp_carboxylate-amine"/>
</dbReference>
<reference evidence="10" key="1">
    <citation type="submission" date="2016-11" db="EMBL/GenBank/DDBJ databases">
        <authorList>
            <person name="Varghese N."/>
            <person name="Submissions S."/>
        </authorList>
    </citation>
    <scope>NUCLEOTIDE SEQUENCE [LARGE SCALE GENOMIC DNA]</scope>
    <source>
        <strain evidence="10">DSM 19858</strain>
    </source>
</reference>
<dbReference type="InterPro" id="IPR016185">
    <property type="entry name" value="PreATP-grasp_dom_sf"/>
</dbReference>
<evidence type="ECO:0000256" key="4">
    <source>
        <dbReference type="ARBA" id="ARBA00022840"/>
    </source>
</evidence>
<evidence type="ECO:0000313" key="9">
    <source>
        <dbReference type="EMBL" id="SHJ74427.1"/>
    </source>
</evidence>
<protein>
    <recommendedName>
        <fullName evidence="6 7">N5-carboxyaminoimidazole ribonucleotide synthase</fullName>
        <shortName evidence="6 7">N5-CAIR synthase</shortName>
        <ecNumber evidence="6 7">6.3.4.18</ecNumber>
    </recommendedName>
    <alternativeName>
        <fullName evidence="6 7">5-(carboxyamino)imidazole ribonucleotide synthetase</fullName>
    </alternativeName>
</protein>